<dbReference type="GO" id="GO:0043190">
    <property type="term" value="C:ATP-binding cassette (ABC) transporter complex"/>
    <property type="evidence" value="ECO:0007669"/>
    <property type="project" value="InterPro"/>
</dbReference>
<protein>
    <submittedName>
        <fullName evidence="6">Dipeptide-binding ABC transporter</fullName>
    </submittedName>
</protein>
<name>A0A0A1FE88_9BURK</name>
<dbReference type="AlphaFoldDB" id="A0A0A1FE88"/>
<sequence length="584" mass="65592">MLLVAAFAGSVGVATGTNPADPSKVIKMSFEAADDGFDMIRTANFYSGSVSEVIYETLLTYDYLARPAKLVPETAEVMPEISEDGKTYTFHIKKGIYFSPDRAFKGVRRELTAEDYIYTFKRVLDPQSRSVHASFLAGKIVGLDDLAAQAQKSGHFSYDAPVAGLQAPDRYTLRITLNSKDYNFLNIMAYVAFGAVAQEVITTYGAQSGQHPVGTGPYMLQTYVPRSKIILVANPEYRGFTWDFKTSTDAIDKQIIKDMQGKRMPQVGRVEINIIEEEQSRWLAFQGKQIDFDKMPQLAAPSVLDGDKLKPEYVGQRIQLQRIVDASTSFTIMNYRDPIIGGNSLDKIALRRAIVMAYDNKREVDLLNNGQATKLEMFIPPGVVGYNPNYRSSVAYDPVLANKLLDYFGYKHGADGYRSMPDGKPLLLKLAREQVTSSQEISELWKLGLDQIGIRSEFVVNNFADNVKAAVQCKLMLWNVGWTATYPEGQNFMQLLYGANIGQNNLGCYDSPVYNALYDKAVTLPLGPERNTIYLQMNRQIEADSALVLRTTRIRSWLARPWVKGFKKHPILHSEWPYIDVDKH</sequence>
<dbReference type="PIRSF" id="PIRSF002741">
    <property type="entry name" value="MppA"/>
    <property type="match status" value="1"/>
</dbReference>
<gene>
    <name evidence="6" type="ORF">LT85_2816</name>
</gene>
<dbReference type="Proteomes" id="UP000030302">
    <property type="component" value="Chromosome"/>
</dbReference>
<evidence type="ECO:0000256" key="1">
    <source>
        <dbReference type="ARBA" id="ARBA00004196"/>
    </source>
</evidence>
<proteinExistence type="inferred from homology"/>
<dbReference type="InterPro" id="IPR039424">
    <property type="entry name" value="SBP_5"/>
</dbReference>
<feature type="domain" description="Solute-binding protein family 5" evidence="5">
    <location>
        <begin position="69"/>
        <end position="501"/>
    </location>
</feature>
<comment type="subcellular location">
    <subcellularLocation>
        <location evidence="1">Cell envelope</location>
    </subcellularLocation>
</comment>
<dbReference type="HOGENOM" id="CLU_017028_6_0_4"/>
<dbReference type="SUPFAM" id="SSF53850">
    <property type="entry name" value="Periplasmic binding protein-like II"/>
    <property type="match status" value="1"/>
</dbReference>
<keyword evidence="3" id="KW-0813">Transport</keyword>
<dbReference type="GO" id="GO:0015833">
    <property type="term" value="P:peptide transport"/>
    <property type="evidence" value="ECO:0007669"/>
    <property type="project" value="TreeGrafter"/>
</dbReference>
<evidence type="ECO:0000256" key="2">
    <source>
        <dbReference type="ARBA" id="ARBA00005695"/>
    </source>
</evidence>
<evidence type="ECO:0000313" key="7">
    <source>
        <dbReference type="Proteomes" id="UP000030302"/>
    </source>
</evidence>
<dbReference type="KEGG" id="care:LT85_2816"/>
<dbReference type="EMBL" id="CP009962">
    <property type="protein sequence ID" value="AIY41974.1"/>
    <property type="molecule type" value="Genomic_DNA"/>
</dbReference>
<keyword evidence="4" id="KW-0732">Signal</keyword>
<dbReference type="InterPro" id="IPR000914">
    <property type="entry name" value="SBP_5_dom"/>
</dbReference>
<evidence type="ECO:0000259" key="5">
    <source>
        <dbReference type="Pfam" id="PF00496"/>
    </source>
</evidence>
<dbReference type="STRING" id="279058.LT85_2816"/>
<evidence type="ECO:0000256" key="4">
    <source>
        <dbReference type="ARBA" id="ARBA00022729"/>
    </source>
</evidence>
<dbReference type="Gene3D" id="3.10.105.10">
    <property type="entry name" value="Dipeptide-binding Protein, Domain 3"/>
    <property type="match status" value="1"/>
</dbReference>
<dbReference type="PANTHER" id="PTHR30290:SF10">
    <property type="entry name" value="PERIPLASMIC OLIGOPEPTIDE-BINDING PROTEIN-RELATED"/>
    <property type="match status" value="1"/>
</dbReference>
<dbReference type="GO" id="GO:0030288">
    <property type="term" value="C:outer membrane-bounded periplasmic space"/>
    <property type="evidence" value="ECO:0007669"/>
    <property type="project" value="UniProtKB-ARBA"/>
</dbReference>
<evidence type="ECO:0000256" key="3">
    <source>
        <dbReference type="ARBA" id="ARBA00022448"/>
    </source>
</evidence>
<accession>A0A0A1FE88</accession>
<reference evidence="7" key="1">
    <citation type="journal article" date="2014" name="Soil Biol. Biochem.">
        <title>Structure and function of bacterial communities in ageing soils: Insights from the Mendocino ecological staircase.</title>
        <authorList>
            <person name="Uroz S."/>
            <person name="Tech J.J."/>
            <person name="Sawaya N.A."/>
            <person name="Frey-Klett P."/>
            <person name="Leveau J.H.J."/>
        </authorList>
    </citation>
    <scope>NUCLEOTIDE SEQUENCE [LARGE SCALE GENOMIC DNA]</scope>
    <source>
        <strain evidence="7">Cal35</strain>
    </source>
</reference>
<dbReference type="PANTHER" id="PTHR30290">
    <property type="entry name" value="PERIPLASMIC BINDING COMPONENT OF ABC TRANSPORTER"/>
    <property type="match status" value="1"/>
</dbReference>
<dbReference type="Gene3D" id="3.40.190.10">
    <property type="entry name" value="Periplasmic binding protein-like II"/>
    <property type="match status" value="1"/>
</dbReference>
<comment type="similarity">
    <text evidence="2">Belongs to the bacterial solute-binding protein 5 family.</text>
</comment>
<dbReference type="InterPro" id="IPR030678">
    <property type="entry name" value="Peptide/Ni-bd"/>
</dbReference>
<organism evidence="6 7">
    <name type="scientific">Collimonas arenae</name>
    <dbReference type="NCBI Taxonomy" id="279058"/>
    <lineage>
        <taxon>Bacteria</taxon>
        <taxon>Pseudomonadati</taxon>
        <taxon>Pseudomonadota</taxon>
        <taxon>Betaproteobacteria</taxon>
        <taxon>Burkholderiales</taxon>
        <taxon>Oxalobacteraceae</taxon>
        <taxon>Collimonas</taxon>
    </lineage>
</organism>
<dbReference type="GO" id="GO:1904680">
    <property type="term" value="F:peptide transmembrane transporter activity"/>
    <property type="evidence" value="ECO:0007669"/>
    <property type="project" value="TreeGrafter"/>
</dbReference>
<dbReference type="Pfam" id="PF00496">
    <property type="entry name" value="SBP_bac_5"/>
    <property type="match status" value="1"/>
</dbReference>
<evidence type="ECO:0000313" key="6">
    <source>
        <dbReference type="EMBL" id="AIY41974.1"/>
    </source>
</evidence>
<keyword evidence="7" id="KW-1185">Reference proteome</keyword>